<evidence type="ECO:0000313" key="3">
    <source>
        <dbReference type="EMBL" id="NBD23547.1"/>
    </source>
</evidence>
<dbReference type="Gene3D" id="2.60.40.1190">
    <property type="match status" value="1"/>
</dbReference>
<dbReference type="Pfam" id="PF06452">
    <property type="entry name" value="CBM9_1"/>
    <property type="match status" value="1"/>
</dbReference>
<reference evidence="3 4" key="1">
    <citation type="submission" date="2020-01" db="EMBL/GenBank/DDBJ databases">
        <title>Paenibacillus soybeanensis sp. nov. isolated from the nodules of soybean (Glycine max(L.) Merr).</title>
        <authorList>
            <person name="Wang H."/>
        </authorList>
    </citation>
    <scope>NUCLEOTIDE SEQUENCE [LARGE SCALE GENOMIC DNA]</scope>
    <source>
        <strain evidence="3 4">T1</strain>
    </source>
</reference>
<accession>A0ABW9XM98</accession>
<proteinExistence type="predicted"/>
<dbReference type="InterPro" id="IPR011050">
    <property type="entry name" value="Pectin_lyase_fold/virulence"/>
</dbReference>
<evidence type="ECO:0000313" key="4">
    <source>
        <dbReference type="Proteomes" id="UP000665561"/>
    </source>
</evidence>
<dbReference type="CDD" id="cd09621">
    <property type="entry name" value="CBM9_like_5"/>
    <property type="match status" value="1"/>
</dbReference>
<keyword evidence="4" id="KW-1185">Reference proteome</keyword>
<dbReference type="InterPro" id="IPR042229">
    <property type="entry name" value="Listeria/Bacterioides_rpt_sf"/>
</dbReference>
<evidence type="ECO:0000259" key="2">
    <source>
        <dbReference type="PROSITE" id="PS51272"/>
    </source>
</evidence>
<feature type="domain" description="SLH" evidence="2">
    <location>
        <begin position="2652"/>
        <end position="2715"/>
    </location>
</feature>
<evidence type="ECO:0000256" key="1">
    <source>
        <dbReference type="ARBA" id="ARBA00004196"/>
    </source>
</evidence>
<protein>
    <recommendedName>
        <fullName evidence="2">SLH domain-containing protein</fullName>
    </recommendedName>
</protein>
<dbReference type="Pfam" id="PF09479">
    <property type="entry name" value="Flg_new"/>
    <property type="match status" value="1"/>
</dbReference>
<dbReference type="PROSITE" id="PS51272">
    <property type="entry name" value="SLH"/>
    <property type="match status" value="3"/>
</dbReference>
<dbReference type="InterPro" id="IPR012334">
    <property type="entry name" value="Pectin_lyas_fold"/>
</dbReference>
<name>A0ABW9XM98_9BACL</name>
<dbReference type="InterPro" id="IPR001119">
    <property type="entry name" value="SLH_dom"/>
</dbReference>
<feature type="domain" description="SLH" evidence="2">
    <location>
        <begin position="2716"/>
        <end position="2774"/>
    </location>
</feature>
<dbReference type="InterPro" id="IPR013378">
    <property type="entry name" value="InlB-like_B-rpt"/>
</dbReference>
<comment type="subcellular location">
    <subcellularLocation>
        <location evidence="1">Cell envelope</location>
    </subcellularLocation>
</comment>
<dbReference type="InterPro" id="IPR010502">
    <property type="entry name" value="Carb-bd_dom_fam9"/>
</dbReference>
<gene>
    <name evidence="3" type="ORF">GT019_06645</name>
</gene>
<sequence length="2836" mass="300908">MNTGTSKNGGPWDNLFTPSVASSGDLSDYRDGYFAFEIYIPNASFKKMQGNNWLVIVSNSNPADDKFNVDSRLQLDLSGVTNAAAGTWATVYTKLSSSSAAAGNFNDAWLDQVTRLAMHLQWETSVPKTDVFIKNPRLQKSALGANLSSSTVPVFDAAAKTVTANAPANGQAVEFAISEDGVAPASGWVDGVQVQDGNAYTYPFAELPSADTYYVFARTKADSSYNFSGASTRITVTSIDEQTLVDGAAASLTWDTIKGSNASENDVKSQLNLPTSIGTTDVAWSSDNAAISNSGSVDPLFDSGVDKTVVLAATITKGTASAAKTFTLTVKAVKAEDNAQVAAYFPNANEGTTATTPDGNAAFKLGAGRIGAGAERMWDARFTTSGGNQNLLAYANQYFVFDMYVTSADLLNLNGNNWIAMAAGGNNVDTNSRLNLNVNEIKNGSVHGWTTVSAQLSAANSPNGFNPVNLDTVQAARLQMQWPAVPQGDIYIKNPRFQSTADSPRPIPAAVETTDKITVSSSAPTNGQAVQFAINATGGTPAESDWTTGTLDAGAYSATFAKPAGNTYYAFARTAQNTQYPFAGTHTRVKVEHLTDTEAIADAAAGLTWDTIKNANTNQSEVRTALTLPATGAHDTAIVWSAAPTGIIDPATGSVTRDADEDKAVTLTATITKGSGTPVQVPFGLTVASSSNELAEVFMDINDPSTFTLSGDNSKLIGDGLDVSLIGDSSPVQRVTQNGTGAVKVGDFMYVIVNAPRLKPVNKVDLTVEYWRPSATGGIALHYNTIYPGSFSGYDAYRSASIPATGSGNNWVTSHVVLNGANFAIGAQNQGAHFRFATAGAIIKSIRITEIPPTDAEAVQLAADGLTWDAIKGANTRQDLVETGLTLAKAGSLGTSIAWTSSDDAVIDHDTGAVVRQAANAAVTLTATISKASASPVVKTFPIVVRGSGAGTDEDAVNNMIAKLTWDLIKGVNASTDNVATNLVLPSMGENMTDITWTTSNAALITAAGMIPTDRPDNGGPVTLTATVKRGPVTAPVTQTKTFALTVPDRYDYESYMRTAIAQVNDAKDWAISDFNVLAYGAKSEETAKAEGLDEFDNREAFQAAINAAYNDGGGVVYIPAGTYAFRTETTGTVSVKSSTGNTTYEYKQVLNLRAGVQLRGEWDNPDAAGYDGKIDGTVLAVYAGKGSANYDTYVDSDERENQTGGKKVANVSDRFVDMEQGTGVTNLSVWYPEQDLTAETEVEVRNEDGQKTGETETIKGIPYPWTFFQRTGNSATLDNVTLVNAWGGFISLPSEMHYVLNSKITALYKGIVVHTCTDIGRIENVDIDPKYWANSGLDGAPSLADARAYTRANAIGFMMHRSDWEYVSGLHISGYKTGMWVGREPGGDESPNAQFYGLNVEDSQTGLYIDNANGFGLLISNSEFGGDTAVYFNERFETSVQFNGVEFNGPIVSNARGGVISFEDSTFDESGNYALNFLNRGNALISQSNFKQADKHAALGANFGTFKSVNSGYNLNIKSADLADHINKLKLDVKADSNKTAVQIVNDAGYLFEPIPKDVKTNIGVQPRPASNAVLRLDLPRSLTADAPTVDISARLQDALDYVKANHGDGTVYLPGGRYRLDHPIIVPEGVELRGTWDVQHHTAGGGTAIFTAYAGGEQGENGASLIQLKAHAGIRGLNITQANLTSVNLDNPDQTLKTPFLVQGQGAGVYAINLTIPIGDKGIDLASYKTDGHYVDYLGGTLLRAGIWVGGGSEGGFIRNMQLNPHYALRLPGGQGYTVPSGDVYGFVQRYLSALKFSDVEDETIFNNFVYGSVYGIHFLKRDLGNGEFAYPGKLTIIGHGSDGCAYSLYVEDADENTKIIAINSELVNTNIATEPERAYVKMGDVANTAKIDPNAELVLYNSAFWGSPSLAGALINNGIVRFQQANFTQLPGNNPGIDVFGGKAHVYSSYFQPTKNGQNNNVYALLRESGTSIELSNNYYASGLRNSTPAGNPYGIYGSDLLAEPFVFGLALGGAKKQFSFKYNVGGKASAPGMLTLVAPSSYAEGFTPIKFDSLAAGESVTVDVPDYIAGLITFELRLDDGHVYAYTANLDEAYAEKASAAGSENPAKSAATPTFAMDAKGYVTMGSWDGPQDLSAASRFAWDDGNLYAYIVVTDDVHFNSQTGGNIWKEDNLQLGIDLNNPASDSTTRNELGFTLTNDNDVITYAWTRPSGANAPAAPITDIAANITRDEASKTTIYDLKIPFDTLLKDPASKLANGRIGVAVMFNESDGSSQSDGGRTTFEVESGQLKNSTLFTDLVLLGAGEYNERLEASASAAVAKAVASESAADIAVARNFVAIMADGEAKTELLNRIDAIAAVTHTVTFKDWDGTVLKTETVKHGEHATAPTEPTRTGYTFAGWSVDFANVTTDLTVTAKYDAVPVTPSNPGSVWVPPSAKTDVDSNGNVTVSSTPTLNASSNLAYAALSQNEIDHAFGLAAGKATRIKVIVSGIENAEGYALGLPTSWFKGDAGRSIVIETPFGSVVVSSAMLGEAQLQGAGQTITIAVRQADKSGWSQRLIDEVGNHPVLDLSVMIDDKAVAWSNSEAPVTVNVPYTPTASEKQNADQLVVWYVDDQGRVTPVPSGRYDSATGQLAFQTSHFSEYAVVYAAPTFSDLGPAAWAAKEIEALAARGVVEGTSATTFNPKTAISRGEFLAQLIRLLELDAAFTDSFADVPTSSPYYRELGIGRALGIIEGVGGNKFLPDTEISREDMAVILKRALDQKPNELPQASSKSIGEFKDGAKAASYARDGLSYLLHVGLLQGNGDNTLNPKGHLTRAEAATILYRIYTQLS</sequence>
<dbReference type="Gene3D" id="2.160.20.10">
    <property type="entry name" value="Single-stranded right-handed beta-helix, Pectin lyase-like"/>
    <property type="match status" value="2"/>
</dbReference>
<dbReference type="SUPFAM" id="SSF51126">
    <property type="entry name" value="Pectin lyase-like"/>
    <property type="match status" value="2"/>
</dbReference>
<feature type="domain" description="SLH" evidence="2">
    <location>
        <begin position="2779"/>
        <end position="2836"/>
    </location>
</feature>
<dbReference type="InterPro" id="IPR046780">
    <property type="entry name" value="aBig_2"/>
</dbReference>
<dbReference type="EMBL" id="JAAAMV010000002">
    <property type="protein sequence ID" value="NBD23547.1"/>
    <property type="molecule type" value="Genomic_DNA"/>
</dbReference>
<organism evidence="3 4">
    <name type="scientific">Paenibacillus glycinis</name>
    <dbReference type="NCBI Taxonomy" id="2697035"/>
    <lineage>
        <taxon>Bacteria</taxon>
        <taxon>Bacillati</taxon>
        <taxon>Bacillota</taxon>
        <taxon>Bacilli</taxon>
        <taxon>Bacillales</taxon>
        <taxon>Paenibacillaceae</taxon>
        <taxon>Paenibacillus</taxon>
    </lineage>
</organism>
<comment type="caution">
    <text evidence="3">The sequence shown here is derived from an EMBL/GenBank/DDBJ whole genome shotgun (WGS) entry which is preliminary data.</text>
</comment>
<dbReference type="Pfam" id="PF20578">
    <property type="entry name" value="aBig_2"/>
    <property type="match status" value="4"/>
</dbReference>
<dbReference type="SUPFAM" id="SSF49344">
    <property type="entry name" value="CBD9-like"/>
    <property type="match status" value="1"/>
</dbReference>
<dbReference type="RefSeq" id="WP_161742082.1">
    <property type="nucleotide sequence ID" value="NZ_JAAAMV010000002.1"/>
</dbReference>
<dbReference type="Proteomes" id="UP000665561">
    <property type="component" value="Unassembled WGS sequence"/>
</dbReference>
<dbReference type="Gene3D" id="2.60.40.4270">
    <property type="entry name" value="Listeria-Bacteroides repeat domain"/>
    <property type="match status" value="1"/>
</dbReference>
<dbReference type="Pfam" id="PF00395">
    <property type="entry name" value="SLH"/>
    <property type="match status" value="3"/>
</dbReference>